<dbReference type="EMBL" id="JARKIE010000015">
    <property type="protein sequence ID" value="KAJ7702293.1"/>
    <property type="molecule type" value="Genomic_DNA"/>
</dbReference>
<dbReference type="GO" id="GO:0006270">
    <property type="term" value="P:DNA replication initiation"/>
    <property type="evidence" value="ECO:0007669"/>
    <property type="project" value="InterPro"/>
</dbReference>
<keyword evidence="3" id="KW-0235">DNA replication</keyword>
<gene>
    <name evidence="7" type="ORF">B0H17DRAFT_1043546</name>
</gene>
<evidence type="ECO:0000256" key="4">
    <source>
        <dbReference type="ARBA" id="ARBA00023242"/>
    </source>
</evidence>
<feature type="compositionally biased region" description="Acidic residues" evidence="6">
    <location>
        <begin position="171"/>
        <end position="200"/>
    </location>
</feature>
<evidence type="ECO:0000256" key="1">
    <source>
        <dbReference type="ARBA" id="ARBA00004123"/>
    </source>
</evidence>
<comment type="subcellular location">
    <subcellularLocation>
        <location evidence="1">Nucleus</location>
    </subcellularLocation>
</comment>
<evidence type="ECO:0000256" key="5">
    <source>
        <dbReference type="ARBA" id="ARBA00023306"/>
    </source>
</evidence>
<dbReference type="Pfam" id="PF02724">
    <property type="entry name" value="CDC45"/>
    <property type="match status" value="1"/>
</dbReference>
<evidence type="ECO:0000313" key="8">
    <source>
        <dbReference type="Proteomes" id="UP001221757"/>
    </source>
</evidence>
<comment type="caution">
    <text evidence="7">The sequence shown here is derived from an EMBL/GenBank/DDBJ whole genome shotgun (WGS) entry which is preliminary data.</text>
</comment>
<proteinExistence type="inferred from homology"/>
<dbReference type="GO" id="GO:0003697">
    <property type="term" value="F:single-stranded DNA binding"/>
    <property type="evidence" value="ECO:0007669"/>
    <property type="project" value="TreeGrafter"/>
</dbReference>
<keyword evidence="8" id="KW-1185">Reference proteome</keyword>
<keyword evidence="4" id="KW-0539">Nucleus</keyword>
<comment type="similarity">
    <text evidence="2">Belongs to the CDC45 family.</text>
</comment>
<dbReference type="GO" id="GO:1902977">
    <property type="term" value="P:mitotic DNA replication preinitiation complex assembly"/>
    <property type="evidence" value="ECO:0007669"/>
    <property type="project" value="TreeGrafter"/>
</dbReference>
<dbReference type="AlphaFoldDB" id="A0AAD7DYJ3"/>
<sequence length="709" mass="79404">MVYLPPPQLATAARPSYAEAYANILKAHRQSPLTSAASVIMLVAPDVDALCAARMLADLFKQDDVMYRIIPVSGVTELERVRDELVMVSELHTLILLNMGAILDLPSDEWFGGFSTHMSVHVIDSARPQNLSSLFGGGEAGDRIVVWDDGAAEDLDEERKAWEALTYEPLPDSDDDNSDSDSEAEEPPRDDDDDDEEEYEQNGGKRRSLGDGERTAGKRQRVDKERPRRMTRDEHDIHSARLEKHYMAGTWHGQSAAGTIYILATVLERVDNELLWLAIMGLTYQYTTSRISRTYYETYHSMYHDEVFRLNPPPPTGENALISLNPDDLSVRATEELRFMLFRHWTLYDAMLHSSYVASKLGIWKERGRKKLTGLLAKMGFSLQQTQQPYSHMDMDLKKTLIHKLNEIAPEYGLVELSYPSFMRCFGYRSQPLSAADAVEGVSALLDVAEGLRMEVEVEGARNGGEWFGGGKVWEATNNARAGRRKREERENIPPAGGQGANPGAAKTKRIGDGEEIDDDAEADGSKDVQWWVKNFWTAFDSLSDIGPLREALNLSMTLHRAIIEQGTSIIDHQDIRTMRNHRVVILTQGRHLALFSHPGVLSRLALWLVDALRDRLPGTSVSSRTKRKSLPFVVACLNESTGSYIVVGVMAALDFGDVRKNEFGLAFLDAKERCNARTRHGSFDTSVLEINQEDLKVFLETLCEGPDA</sequence>
<evidence type="ECO:0000256" key="2">
    <source>
        <dbReference type="ARBA" id="ARBA00010727"/>
    </source>
</evidence>
<keyword evidence="5" id="KW-0131">Cell cycle</keyword>
<protein>
    <submittedName>
        <fullName evidence="7">CDC45-like protein</fullName>
    </submittedName>
</protein>
<feature type="region of interest" description="Disordered" evidence="6">
    <location>
        <begin position="164"/>
        <end position="237"/>
    </location>
</feature>
<evidence type="ECO:0000256" key="6">
    <source>
        <dbReference type="SAM" id="MobiDB-lite"/>
    </source>
</evidence>
<reference evidence="7" key="1">
    <citation type="submission" date="2023-03" db="EMBL/GenBank/DDBJ databases">
        <title>Massive genome expansion in bonnet fungi (Mycena s.s.) driven by repeated elements and novel gene families across ecological guilds.</title>
        <authorList>
            <consortium name="Lawrence Berkeley National Laboratory"/>
            <person name="Harder C.B."/>
            <person name="Miyauchi S."/>
            <person name="Viragh M."/>
            <person name="Kuo A."/>
            <person name="Thoen E."/>
            <person name="Andreopoulos B."/>
            <person name="Lu D."/>
            <person name="Skrede I."/>
            <person name="Drula E."/>
            <person name="Henrissat B."/>
            <person name="Morin E."/>
            <person name="Kohler A."/>
            <person name="Barry K."/>
            <person name="LaButti K."/>
            <person name="Morin E."/>
            <person name="Salamov A."/>
            <person name="Lipzen A."/>
            <person name="Mereny Z."/>
            <person name="Hegedus B."/>
            <person name="Baldrian P."/>
            <person name="Stursova M."/>
            <person name="Weitz H."/>
            <person name="Taylor A."/>
            <person name="Grigoriev I.V."/>
            <person name="Nagy L.G."/>
            <person name="Martin F."/>
            <person name="Kauserud H."/>
        </authorList>
    </citation>
    <scope>NUCLEOTIDE SEQUENCE</scope>
    <source>
        <strain evidence="7">CBHHK067</strain>
    </source>
</reference>
<dbReference type="PANTHER" id="PTHR10507">
    <property type="entry name" value="CDC45-RELATED PROTEIN"/>
    <property type="match status" value="1"/>
</dbReference>
<accession>A0AAD7DYJ3</accession>
<feature type="compositionally biased region" description="Basic and acidic residues" evidence="6">
    <location>
        <begin position="208"/>
        <end position="237"/>
    </location>
</feature>
<dbReference type="GO" id="GO:0000727">
    <property type="term" value="P:double-strand break repair via break-induced replication"/>
    <property type="evidence" value="ECO:0007669"/>
    <property type="project" value="TreeGrafter"/>
</dbReference>
<dbReference type="GO" id="GO:0003682">
    <property type="term" value="F:chromatin binding"/>
    <property type="evidence" value="ECO:0007669"/>
    <property type="project" value="TreeGrafter"/>
</dbReference>
<name>A0AAD7DYJ3_MYCRO</name>
<evidence type="ECO:0000313" key="7">
    <source>
        <dbReference type="EMBL" id="KAJ7702293.1"/>
    </source>
</evidence>
<dbReference type="PANTHER" id="PTHR10507:SF0">
    <property type="entry name" value="CELL DIVISION CONTROL PROTEIN 45 HOMOLOG"/>
    <property type="match status" value="1"/>
</dbReference>
<evidence type="ECO:0000256" key="3">
    <source>
        <dbReference type="ARBA" id="ARBA00022705"/>
    </source>
</evidence>
<dbReference type="Proteomes" id="UP001221757">
    <property type="component" value="Unassembled WGS sequence"/>
</dbReference>
<dbReference type="GO" id="GO:0031261">
    <property type="term" value="C:DNA replication preinitiation complex"/>
    <property type="evidence" value="ECO:0007669"/>
    <property type="project" value="TreeGrafter"/>
</dbReference>
<feature type="region of interest" description="Disordered" evidence="6">
    <location>
        <begin position="478"/>
        <end position="511"/>
    </location>
</feature>
<dbReference type="GO" id="GO:0003688">
    <property type="term" value="F:DNA replication origin binding"/>
    <property type="evidence" value="ECO:0007669"/>
    <property type="project" value="TreeGrafter"/>
</dbReference>
<dbReference type="InterPro" id="IPR003874">
    <property type="entry name" value="CDC45"/>
</dbReference>
<organism evidence="7 8">
    <name type="scientific">Mycena rosella</name>
    <name type="common">Pink bonnet</name>
    <name type="synonym">Agaricus rosellus</name>
    <dbReference type="NCBI Taxonomy" id="1033263"/>
    <lineage>
        <taxon>Eukaryota</taxon>
        <taxon>Fungi</taxon>
        <taxon>Dikarya</taxon>
        <taxon>Basidiomycota</taxon>
        <taxon>Agaricomycotina</taxon>
        <taxon>Agaricomycetes</taxon>
        <taxon>Agaricomycetidae</taxon>
        <taxon>Agaricales</taxon>
        <taxon>Marasmiineae</taxon>
        <taxon>Mycenaceae</taxon>
        <taxon>Mycena</taxon>
    </lineage>
</organism>